<accession>A0ABP8PX12</accession>
<evidence type="ECO:0000313" key="2">
    <source>
        <dbReference type="EMBL" id="GAA4493031.1"/>
    </source>
</evidence>
<gene>
    <name evidence="2" type="ORF">GCM10023095_02570</name>
</gene>
<dbReference type="EMBL" id="BAABFC010000001">
    <property type="protein sequence ID" value="GAA4493031.1"/>
    <property type="molecule type" value="Genomic_DNA"/>
</dbReference>
<feature type="transmembrane region" description="Helical" evidence="1">
    <location>
        <begin position="215"/>
        <end position="234"/>
    </location>
</feature>
<feature type="transmembrane region" description="Helical" evidence="1">
    <location>
        <begin position="359"/>
        <end position="387"/>
    </location>
</feature>
<dbReference type="InterPro" id="IPR045016">
    <property type="entry name" value="NhaD-like"/>
</dbReference>
<feature type="transmembrane region" description="Helical" evidence="1">
    <location>
        <begin position="279"/>
        <end position="296"/>
    </location>
</feature>
<feature type="transmembrane region" description="Helical" evidence="1">
    <location>
        <begin position="255"/>
        <end position="273"/>
    </location>
</feature>
<feature type="transmembrane region" description="Helical" evidence="1">
    <location>
        <begin position="6"/>
        <end position="29"/>
    </location>
</feature>
<comment type="caution">
    <text evidence="2">The sequence shown here is derived from an EMBL/GenBank/DDBJ whole genome shotgun (WGS) entry which is preliminary data.</text>
</comment>
<sequence length="440" mass="47849">MKSNRLSWYLPKIVMAALLFFVLPSVTWLMHHGTVPSLGGIRLEFILFAATLLGVALYHNHTMWVALLGLMAILFVKYLFDDSFSFIGHLLGDAHHHGEWRILLNLIGLLFGFAILAKHFDASNLPQWFPRVLPTDWRGGFLLLVLVFVFSSFLDNIAAAMIGGAMAYVMYNGKVHIGYLAGVVAASNAGGSGSVVGDTTTTLMWIDGVAPIEVLHAYVAAAIALLVFGVIAAKQQHKHQPMLASAENGCRIDKVRLLVVALILVMAIVTNYLFDFPALGVWVAILVGALLTKTPWDELKHALPGTIFLVSLVTCASLMPVEQLPAASWQTALSLGFISAVFDNIPLTKLCLVQGGYDWGVLAYAVGFGGSMLWFGSSAGVALSGMFPQARSVVLWLRHGWHVCLAYLVGFVVLLLTMGWHPLDHKAPRHAEATVQVQQP</sequence>
<protein>
    <recommendedName>
        <fullName evidence="4">Citrate transporter</fullName>
    </recommendedName>
</protein>
<keyword evidence="1" id="KW-0812">Transmembrane</keyword>
<keyword evidence="1" id="KW-1133">Transmembrane helix</keyword>
<feature type="transmembrane region" description="Helical" evidence="1">
    <location>
        <begin position="303"/>
        <end position="321"/>
    </location>
</feature>
<keyword evidence="1" id="KW-0472">Membrane</keyword>
<keyword evidence="3" id="KW-1185">Reference proteome</keyword>
<feature type="transmembrane region" description="Helical" evidence="1">
    <location>
        <begin position="327"/>
        <end position="347"/>
    </location>
</feature>
<feature type="transmembrane region" description="Helical" evidence="1">
    <location>
        <begin position="177"/>
        <end position="195"/>
    </location>
</feature>
<reference evidence="3" key="1">
    <citation type="journal article" date="2019" name="Int. J. Syst. Evol. Microbiol.">
        <title>The Global Catalogue of Microorganisms (GCM) 10K type strain sequencing project: providing services to taxonomists for standard genome sequencing and annotation.</title>
        <authorList>
            <consortium name="The Broad Institute Genomics Platform"/>
            <consortium name="The Broad Institute Genome Sequencing Center for Infectious Disease"/>
            <person name="Wu L."/>
            <person name="Ma J."/>
        </authorList>
    </citation>
    <scope>NUCLEOTIDE SEQUENCE [LARGE SCALE GENOMIC DNA]</scope>
    <source>
        <strain evidence="3">JCM 32226</strain>
    </source>
</reference>
<evidence type="ECO:0008006" key="4">
    <source>
        <dbReference type="Google" id="ProtNLM"/>
    </source>
</evidence>
<proteinExistence type="predicted"/>
<organism evidence="2 3">
    <name type="scientific">Pseudaeromonas paramecii</name>
    <dbReference type="NCBI Taxonomy" id="2138166"/>
    <lineage>
        <taxon>Bacteria</taxon>
        <taxon>Pseudomonadati</taxon>
        <taxon>Pseudomonadota</taxon>
        <taxon>Gammaproteobacteria</taxon>
        <taxon>Aeromonadales</taxon>
        <taxon>Aeromonadaceae</taxon>
        <taxon>Pseudaeromonas</taxon>
    </lineage>
</organism>
<dbReference type="PANTHER" id="PTHR43269:SF2">
    <property type="entry name" value="SODIUM_PROTON ANTIPORTER 1-RELATED"/>
    <property type="match status" value="1"/>
</dbReference>
<evidence type="ECO:0000313" key="3">
    <source>
        <dbReference type="Proteomes" id="UP001501321"/>
    </source>
</evidence>
<evidence type="ECO:0000256" key="1">
    <source>
        <dbReference type="SAM" id="Phobius"/>
    </source>
</evidence>
<feature type="transmembrane region" description="Helical" evidence="1">
    <location>
        <begin position="399"/>
        <end position="420"/>
    </location>
</feature>
<feature type="transmembrane region" description="Helical" evidence="1">
    <location>
        <begin position="100"/>
        <end position="120"/>
    </location>
</feature>
<feature type="transmembrane region" description="Helical" evidence="1">
    <location>
        <begin position="140"/>
        <end position="170"/>
    </location>
</feature>
<dbReference type="Proteomes" id="UP001501321">
    <property type="component" value="Unassembled WGS sequence"/>
</dbReference>
<feature type="transmembrane region" description="Helical" evidence="1">
    <location>
        <begin position="64"/>
        <end position="80"/>
    </location>
</feature>
<dbReference type="RefSeq" id="WP_345009267.1">
    <property type="nucleotide sequence ID" value="NZ_BAABFC010000001.1"/>
</dbReference>
<name>A0ABP8PX12_9GAMM</name>
<dbReference type="PANTHER" id="PTHR43269">
    <property type="entry name" value="SODIUM/PROTON ANTIPORTER 1-RELATED"/>
    <property type="match status" value="1"/>
</dbReference>